<protein>
    <submittedName>
        <fullName evidence="1">Uncharacterized protein</fullName>
    </submittedName>
</protein>
<organism evidence="1 2">
    <name type="scientific">Pholiota conissans</name>
    <dbReference type="NCBI Taxonomy" id="109636"/>
    <lineage>
        <taxon>Eukaryota</taxon>
        <taxon>Fungi</taxon>
        <taxon>Dikarya</taxon>
        <taxon>Basidiomycota</taxon>
        <taxon>Agaricomycotina</taxon>
        <taxon>Agaricomycetes</taxon>
        <taxon>Agaricomycetidae</taxon>
        <taxon>Agaricales</taxon>
        <taxon>Agaricineae</taxon>
        <taxon>Strophariaceae</taxon>
        <taxon>Pholiota</taxon>
    </lineage>
</organism>
<name>A0A9P5YSM9_9AGAR</name>
<dbReference type="AlphaFoldDB" id="A0A9P5YSM9"/>
<reference evidence="1" key="1">
    <citation type="submission" date="2020-11" db="EMBL/GenBank/DDBJ databases">
        <authorList>
            <consortium name="DOE Joint Genome Institute"/>
            <person name="Ahrendt S."/>
            <person name="Riley R."/>
            <person name="Andreopoulos W."/>
            <person name="Labutti K."/>
            <person name="Pangilinan J."/>
            <person name="Ruiz-Duenas F.J."/>
            <person name="Barrasa J.M."/>
            <person name="Sanchez-Garcia M."/>
            <person name="Camarero S."/>
            <person name="Miyauchi S."/>
            <person name="Serrano A."/>
            <person name="Linde D."/>
            <person name="Babiker R."/>
            <person name="Drula E."/>
            <person name="Ayuso-Fernandez I."/>
            <person name="Pacheco R."/>
            <person name="Padilla G."/>
            <person name="Ferreira P."/>
            <person name="Barriuso J."/>
            <person name="Kellner H."/>
            <person name="Castanera R."/>
            <person name="Alfaro M."/>
            <person name="Ramirez L."/>
            <person name="Pisabarro A.G."/>
            <person name="Kuo A."/>
            <person name="Tritt A."/>
            <person name="Lipzen A."/>
            <person name="He G."/>
            <person name="Yan M."/>
            <person name="Ng V."/>
            <person name="Cullen D."/>
            <person name="Martin F."/>
            <person name="Rosso M.-N."/>
            <person name="Henrissat B."/>
            <person name="Hibbett D."/>
            <person name="Martinez A.T."/>
            <person name="Grigoriev I.V."/>
        </authorList>
    </citation>
    <scope>NUCLEOTIDE SEQUENCE</scope>
    <source>
        <strain evidence="1">CIRM-BRFM 674</strain>
    </source>
</reference>
<evidence type="ECO:0000313" key="1">
    <source>
        <dbReference type="EMBL" id="KAF9472970.1"/>
    </source>
</evidence>
<dbReference type="Pfam" id="PF15891">
    <property type="entry name" value="Nuc_deoxyri_tr2"/>
    <property type="match status" value="1"/>
</dbReference>
<dbReference type="Gene3D" id="3.40.50.450">
    <property type="match status" value="1"/>
</dbReference>
<dbReference type="EMBL" id="MU155482">
    <property type="protein sequence ID" value="KAF9472970.1"/>
    <property type="molecule type" value="Genomic_DNA"/>
</dbReference>
<proteinExistence type="predicted"/>
<sequence>RQDAAEKRFEDQVLWELDYLKSSSVIMMYLAPDEEGQAMDAPISLLEFGRYADDKRLIVGCPERFNRRGNVVITGVQNAHCE</sequence>
<keyword evidence="2" id="KW-1185">Reference proteome</keyword>
<comment type="caution">
    <text evidence="1">The sequence shown here is derived from an EMBL/GenBank/DDBJ whole genome shotgun (WGS) entry which is preliminary data.</text>
</comment>
<dbReference type="OrthoDB" id="2893324at2759"/>
<feature type="non-terminal residue" evidence="1">
    <location>
        <position position="1"/>
    </location>
</feature>
<gene>
    <name evidence="1" type="ORF">BDN70DRAFT_817916</name>
</gene>
<dbReference type="Proteomes" id="UP000807469">
    <property type="component" value="Unassembled WGS sequence"/>
</dbReference>
<accession>A0A9P5YSM9</accession>
<evidence type="ECO:0000313" key="2">
    <source>
        <dbReference type="Proteomes" id="UP000807469"/>
    </source>
</evidence>
<dbReference type="InterPro" id="IPR039470">
    <property type="entry name" value="Nuc_deoxyri_tr2"/>
</dbReference>